<protein>
    <recommendedName>
        <fullName evidence="4">Flagellar motor switch protein FliG</fullName>
    </recommendedName>
</protein>
<evidence type="ECO:0000256" key="3">
    <source>
        <dbReference type="ARBA" id="ARBA00010299"/>
    </source>
</evidence>
<gene>
    <name evidence="15" type="ORF">SAMN05444398_10791</name>
</gene>
<dbReference type="AlphaFoldDB" id="A0A1M7EIS3"/>
<keyword evidence="9" id="KW-0975">Bacterial flagellum</keyword>
<dbReference type="GO" id="GO:0071973">
    <property type="term" value="P:bacterial-type flagellum-dependent cell motility"/>
    <property type="evidence" value="ECO:0007669"/>
    <property type="project" value="InterPro"/>
</dbReference>
<dbReference type="PANTHER" id="PTHR30534:SF0">
    <property type="entry name" value="FLAGELLAR MOTOR SWITCH PROTEIN FLIG"/>
    <property type="match status" value="1"/>
</dbReference>
<evidence type="ECO:0000256" key="7">
    <source>
        <dbReference type="ARBA" id="ARBA00022779"/>
    </source>
</evidence>
<keyword evidence="15" id="KW-0282">Flagellum</keyword>
<organism evidence="15 16">
    <name type="scientific">Roseovarius pacificus</name>
    <dbReference type="NCBI Taxonomy" id="337701"/>
    <lineage>
        <taxon>Bacteria</taxon>
        <taxon>Pseudomonadati</taxon>
        <taxon>Pseudomonadota</taxon>
        <taxon>Alphaproteobacteria</taxon>
        <taxon>Rhodobacterales</taxon>
        <taxon>Roseobacteraceae</taxon>
        <taxon>Roseovarius</taxon>
    </lineage>
</organism>
<keyword evidence="16" id="KW-1185">Reference proteome</keyword>
<dbReference type="Pfam" id="PF01706">
    <property type="entry name" value="FliG_C"/>
    <property type="match status" value="1"/>
</dbReference>
<dbReference type="GO" id="GO:0003774">
    <property type="term" value="F:cytoskeletal motor activity"/>
    <property type="evidence" value="ECO:0007669"/>
    <property type="project" value="InterPro"/>
</dbReference>
<dbReference type="InterPro" id="IPR000090">
    <property type="entry name" value="Flg_Motor_Flig"/>
</dbReference>
<evidence type="ECO:0000256" key="2">
    <source>
        <dbReference type="ARBA" id="ARBA00004413"/>
    </source>
</evidence>
<feature type="domain" description="Flagellar motor switch protein FliG middle" evidence="13">
    <location>
        <begin position="133"/>
        <end position="206"/>
    </location>
</feature>
<reference evidence="15 16" key="1">
    <citation type="submission" date="2016-11" db="EMBL/GenBank/DDBJ databases">
        <authorList>
            <person name="Jaros S."/>
            <person name="Januszkiewicz K."/>
            <person name="Wedrychowicz H."/>
        </authorList>
    </citation>
    <scope>NUCLEOTIDE SEQUENCE [LARGE SCALE GENOMIC DNA]</scope>
    <source>
        <strain evidence="15 16">DSM 29589</strain>
    </source>
</reference>
<dbReference type="Proteomes" id="UP000183974">
    <property type="component" value="Unassembled WGS sequence"/>
</dbReference>
<feature type="domain" description="Flagellar motor switch protein FliG N-terminal" evidence="14">
    <location>
        <begin position="23"/>
        <end position="125"/>
    </location>
</feature>
<dbReference type="Pfam" id="PF14841">
    <property type="entry name" value="FliG_M"/>
    <property type="match status" value="1"/>
</dbReference>
<dbReference type="Pfam" id="PF14842">
    <property type="entry name" value="FliG_N"/>
    <property type="match status" value="1"/>
</dbReference>
<evidence type="ECO:0000256" key="11">
    <source>
        <dbReference type="SAM" id="MobiDB-lite"/>
    </source>
</evidence>
<evidence type="ECO:0000256" key="10">
    <source>
        <dbReference type="ARBA" id="ARBA00025598"/>
    </source>
</evidence>
<dbReference type="InterPro" id="IPR023087">
    <property type="entry name" value="Flg_Motor_Flig_C"/>
</dbReference>
<dbReference type="InterPro" id="IPR028263">
    <property type="entry name" value="FliG_N"/>
</dbReference>
<dbReference type="GO" id="GO:0005886">
    <property type="term" value="C:plasma membrane"/>
    <property type="evidence" value="ECO:0007669"/>
    <property type="project" value="UniProtKB-SubCell"/>
</dbReference>
<evidence type="ECO:0000259" key="12">
    <source>
        <dbReference type="Pfam" id="PF01706"/>
    </source>
</evidence>
<evidence type="ECO:0000256" key="6">
    <source>
        <dbReference type="ARBA" id="ARBA00022500"/>
    </source>
</evidence>
<sequence length="360" mass="38643">MTHSTPLAQLAPPRAASPASARLTRRQKPAIIVRFLLKEGAELPLTDLPDPLQAQLTTQMGSMRYVDRSTLADVVAEFASELEAMGLTFPRGVAGALSALDGRISPQTAARLRKEAGVRQFGDPWEQVRAAPPDDLLDILSRESTEIAAVMLSKLDVARAADLLGRLPGDRARRITYAMSQTGAVTPDAVDRIGLALAAQLHDVPETAFDDGPVERVGAILNYSAAATRDDVLTGLDETDQDFANLVRKAIFTFVHIPARLVPADVPKITREVDQPVLVTALASATDQGGDLAAAAEFVLGNISKRMAEALREEMQDLGKVKPRDGEAAMTDVVNAIRTLEARGEITLTVPDDEEEEENA</sequence>
<keyword evidence="8" id="KW-0472">Membrane</keyword>
<dbReference type="Gene3D" id="1.10.220.30">
    <property type="match status" value="3"/>
</dbReference>
<dbReference type="GO" id="GO:0006935">
    <property type="term" value="P:chemotaxis"/>
    <property type="evidence" value="ECO:0007669"/>
    <property type="project" value="UniProtKB-KW"/>
</dbReference>
<evidence type="ECO:0000256" key="1">
    <source>
        <dbReference type="ARBA" id="ARBA00004117"/>
    </source>
</evidence>
<dbReference type="GO" id="GO:0009425">
    <property type="term" value="C:bacterial-type flagellum basal body"/>
    <property type="evidence" value="ECO:0007669"/>
    <property type="project" value="UniProtKB-SubCell"/>
</dbReference>
<feature type="region of interest" description="Disordered" evidence="11">
    <location>
        <begin position="1"/>
        <end position="23"/>
    </location>
</feature>
<dbReference type="EMBL" id="FRBR01000007">
    <property type="protein sequence ID" value="SHL91651.1"/>
    <property type="molecule type" value="Genomic_DNA"/>
</dbReference>
<evidence type="ECO:0000313" key="15">
    <source>
        <dbReference type="EMBL" id="SHL91651.1"/>
    </source>
</evidence>
<feature type="compositionally biased region" description="Low complexity" evidence="11">
    <location>
        <begin position="1"/>
        <end position="22"/>
    </location>
</feature>
<dbReference type="OrthoDB" id="7616820at2"/>
<dbReference type="InterPro" id="IPR032779">
    <property type="entry name" value="FliG_M"/>
</dbReference>
<proteinExistence type="inferred from homology"/>
<evidence type="ECO:0000256" key="4">
    <source>
        <dbReference type="ARBA" id="ARBA00021870"/>
    </source>
</evidence>
<dbReference type="STRING" id="337701.SAMN05444398_10791"/>
<comment type="subcellular location">
    <subcellularLocation>
        <location evidence="1">Bacterial flagellum basal body</location>
    </subcellularLocation>
    <subcellularLocation>
        <location evidence="2">Cell membrane</location>
        <topology evidence="2">Peripheral membrane protein</topology>
        <orientation evidence="2">Cytoplasmic side</orientation>
    </subcellularLocation>
</comment>
<dbReference type="PRINTS" id="PR00954">
    <property type="entry name" value="FLGMOTORFLIG"/>
</dbReference>
<keyword evidence="15" id="KW-0966">Cell projection</keyword>
<accession>A0A1M7EIS3</accession>
<name>A0A1M7EIS3_9RHOB</name>
<comment type="similarity">
    <text evidence="3">Belongs to the FliG family.</text>
</comment>
<keyword evidence="15" id="KW-0969">Cilium</keyword>
<keyword evidence="5" id="KW-1003">Cell membrane</keyword>
<dbReference type="RefSeq" id="WP_073035211.1">
    <property type="nucleotide sequence ID" value="NZ_BMLR01000007.1"/>
</dbReference>
<evidence type="ECO:0000259" key="14">
    <source>
        <dbReference type="Pfam" id="PF14842"/>
    </source>
</evidence>
<evidence type="ECO:0000256" key="8">
    <source>
        <dbReference type="ARBA" id="ARBA00023136"/>
    </source>
</evidence>
<evidence type="ECO:0000256" key="5">
    <source>
        <dbReference type="ARBA" id="ARBA00022475"/>
    </source>
</evidence>
<dbReference type="PANTHER" id="PTHR30534">
    <property type="entry name" value="FLAGELLAR MOTOR SWITCH PROTEIN FLIG"/>
    <property type="match status" value="1"/>
</dbReference>
<keyword evidence="7" id="KW-0283">Flagellar rotation</keyword>
<evidence type="ECO:0000256" key="9">
    <source>
        <dbReference type="ARBA" id="ARBA00023143"/>
    </source>
</evidence>
<dbReference type="InterPro" id="IPR011002">
    <property type="entry name" value="FliG_a-hlx"/>
</dbReference>
<evidence type="ECO:0000259" key="13">
    <source>
        <dbReference type="Pfam" id="PF14841"/>
    </source>
</evidence>
<dbReference type="SUPFAM" id="SSF48029">
    <property type="entry name" value="FliG"/>
    <property type="match status" value="2"/>
</dbReference>
<comment type="function">
    <text evidence="10">FliG is one of three proteins (FliG, FliN, FliM) that forms the rotor-mounted switch complex (C ring), located at the base of the basal body. This complex interacts with the CheY and CheZ chemotaxis proteins, in addition to contacting components of the motor that determine the direction of flagellar rotation.</text>
</comment>
<evidence type="ECO:0000313" key="16">
    <source>
        <dbReference type="Proteomes" id="UP000183974"/>
    </source>
</evidence>
<feature type="domain" description="Flagellar motor switch protein FliG C-terminal" evidence="12">
    <location>
        <begin position="235"/>
        <end position="348"/>
    </location>
</feature>
<keyword evidence="6" id="KW-0145">Chemotaxis</keyword>